<dbReference type="EMBL" id="ML120422">
    <property type="protein sequence ID" value="RPA95754.1"/>
    <property type="molecule type" value="Genomic_DNA"/>
</dbReference>
<organism evidence="2 3">
    <name type="scientific">Choiromyces venosus 120613-1</name>
    <dbReference type="NCBI Taxonomy" id="1336337"/>
    <lineage>
        <taxon>Eukaryota</taxon>
        <taxon>Fungi</taxon>
        <taxon>Dikarya</taxon>
        <taxon>Ascomycota</taxon>
        <taxon>Pezizomycotina</taxon>
        <taxon>Pezizomycetes</taxon>
        <taxon>Pezizales</taxon>
        <taxon>Tuberaceae</taxon>
        <taxon>Choiromyces</taxon>
    </lineage>
</organism>
<dbReference type="Proteomes" id="UP000276215">
    <property type="component" value="Unassembled WGS sequence"/>
</dbReference>
<accession>A0A3N4JPD1</accession>
<evidence type="ECO:0000256" key="1">
    <source>
        <dbReference type="SAM" id="Phobius"/>
    </source>
</evidence>
<gene>
    <name evidence="2" type="ORF">L873DRAFT_1697106</name>
</gene>
<feature type="transmembrane region" description="Helical" evidence="1">
    <location>
        <begin position="26"/>
        <end position="48"/>
    </location>
</feature>
<proteinExistence type="predicted"/>
<keyword evidence="1" id="KW-0472">Membrane</keyword>
<name>A0A3N4JPD1_9PEZI</name>
<dbReference type="OrthoDB" id="6511194at2759"/>
<feature type="non-terminal residue" evidence="2">
    <location>
        <position position="1"/>
    </location>
</feature>
<keyword evidence="1" id="KW-1133">Transmembrane helix</keyword>
<keyword evidence="1" id="KW-0812">Transmembrane</keyword>
<dbReference type="STRING" id="1336337.A0A3N4JPD1"/>
<protein>
    <submittedName>
        <fullName evidence="2">Uncharacterized protein</fullName>
    </submittedName>
</protein>
<keyword evidence="3" id="KW-1185">Reference proteome</keyword>
<evidence type="ECO:0000313" key="3">
    <source>
        <dbReference type="Proteomes" id="UP000276215"/>
    </source>
</evidence>
<dbReference type="AlphaFoldDB" id="A0A3N4JPD1"/>
<evidence type="ECO:0000313" key="2">
    <source>
        <dbReference type="EMBL" id="RPA95754.1"/>
    </source>
</evidence>
<reference evidence="2 3" key="1">
    <citation type="journal article" date="2018" name="Nat. Ecol. Evol.">
        <title>Pezizomycetes genomes reveal the molecular basis of ectomycorrhizal truffle lifestyle.</title>
        <authorList>
            <person name="Murat C."/>
            <person name="Payen T."/>
            <person name="Noel B."/>
            <person name="Kuo A."/>
            <person name="Morin E."/>
            <person name="Chen J."/>
            <person name="Kohler A."/>
            <person name="Krizsan K."/>
            <person name="Balestrini R."/>
            <person name="Da Silva C."/>
            <person name="Montanini B."/>
            <person name="Hainaut M."/>
            <person name="Levati E."/>
            <person name="Barry K.W."/>
            <person name="Belfiori B."/>
            <person name="Cichocki N."/>
            <person name="Clum A."/>
            <person name="Dockter R.B."/>
            <person name="Fauchery L."/>
            <person name="Guy J."/>
            <person name="Iotti M."/>
            <person name="Le Tacon F."/>
            <person name="Lindquist E.A."/>
            <person name="Lipzen A."/>
            <person name="Malagnac F."/>
            <person name="Mello A."/>
            <person name="Molinier V."/>
            <person name="Miyauchi S."/>
            <person name="Poulain J."/>
            <person name="Riccioni C."/>
            <person name="Rubini A."/>
            <person name="Sitrit Y."/>
            <person name="Splivallo R."/>
            <person name="Traeger S."/>
            <person name="Wang M."/>
            <person name="Zifcakova L."/>
            <person name="Wipf D."/>
            <person name="Zambonelli A."/>
            <person name="Paolocci F."/>
            <person name="Nowrousian M."/>
            <person name="Ottonello S."/>
            <person name="Baldrian P."/>
            <person name="Spatafora J.W."/>
            <person name="Henrissat B."/>
            <person name="Nagy L.G."/>
            <person name="Aury J.M."/>
            <person name="Wincker P."/>
            <person name="Grigoriev I.V."/>
            <person name="Bonfante P."/>
            <person name="Martin F.M."/>
        </authorList>
    </citation>
    <scope>NUCLEOTIDE SEQUENCE [LARGE SCALE GENOMIC DNA]</scope>
    <source>
        <strain evidence="2 3">120613-1</strain>
    </source>
</reference>
<sequence>CCTQVLLASQSDFNAQKREIAEAMEAARYLVLFYLPFHCKIIFIEYFWRVAKEYTQMNCSINFLLL</sequence>